<evidence type="ECO:0000313" key="9">
    <source>
        <dbReference type="EMBL" id="EXJ61074.1"/>
    </source>
</evidence>
<dbReference type="GO" id="GO:0046982">
    <property type="term" value="F:protein heterodimerization activity"/>
    <property type="evidence" value="ECO:0007669"/>
    <property type="project" value="InterPro"/>
</dbReference>
<evidence type="ECO:0000313" key="10">
    <source>
        <dbReference type="Proteomes" id="UP000019473"/>
    </source>
</evidence>
<dbReference type="GO" id="GO:0005654">
    <property type="term" value="C:nucleoplasm"/>
    <property type="evidence" value="ECO:0007669"/>
    <property type="project" value="TreeGrafter"/>
</dbReference>
<evidence type="ECO:0008006" key="11">
    <source>
        <dbReference type="Google" id="ProtNLM"/>
    </source>
</evidence>
<reference evidence="9 10" key="1">
    <citation type="submission" date="2013-03" db="EMBL/GenBank/DDBJ databases">
        <title>The Genome Sequence of Cladophialophora yegresii CBS 114405.</title>
        <authorList>
            <consortium name="The Broad Institute Genomics Platform"/>
            <person name="Cuomo C."/>
            <person name="de Hoog S."/>
            <person name="Gorbushina A."/>
            <person name="Walker B."/>
            <person name="Young S.K."/>
            <person name="Zeng Q."/>
            <person name="Gargeya S."/>
            <person name="Fitzgerald M."/>
            <person name="Haas B."/>
            <person name="Abouelleil A."/>
            <person name="Allen A.W."/>
            <person name="Alvarado L."/>
            <person name="Arachchi H.M."/>
            <person name="Berlin A.M."/>
            <person name="Chapman S.B."/>
            <person name="Gainer-Dewar J."/>
            <person name="Goldberg J."/>
            <person name="Griggs A."/>
            <person name="Gujja S."/>
            <person name="Hansen M."/>
            <person name="Howarth C."/>
            <person name="Imamovic A."/>
            <person name="Ireland A."/>
            <person name="Larimer J."/>
            <person name="McCowan C."/>
            <person name="Murphy C."/>
            <person name="Pearson M."/>
            <person name="Poon T.W."/>
            <person name="Priest M."/>
            <person name="Roberts A."/>
            <person name="Saif S."/>
            <person name="Shea T."/>
            <person name="Sisk P."/>
            <person name="Sykes S."/>
            <person name="Wortman J."/>
            <person name="Nusbaum C."/>
            <person name="Birren B."/>
        </authorList>
    </citation>
    <scope>NUCLEOTIDE SEQUENCE [LARGE SCALE GENOMIC DNA]</scope>
    <source>
        <strain evidence="9 10">CBS 114405</strain>
    </source>
</reference>
<dbReference type="STRING" id="1182544.W9WRU2"/>
<evidence type="ECO:0000256" key="3">
    <source>
        <dbReference type="ARBA" id="ARBA00022454"/>
    </source>
</evidence>
<evidence type="ECO:0000256" key="5">
    <source>
        <dbReference type="ARBA" id="ARBA00023242"/>
    </source>
</evidence>
<proteinExistence type="inferred from homology"/>
<evidence type="ECO:0000256" key="2">
    <source>
        <dbReference type="ARBA" id="ARBA00004629"/>
    </source>
</evidence>
<dbReference type="CDD" id="cd13732">
    <property type="entry name" value="HFD_CENP-W"/>
    <property type="match status" value="1"/>
</dbReference>
<gene>
    <name evidence="9" type="ORF">A1O7_05227</name>
</gene>
<comment type="subcellular location">
    <subcellularLocation>
        <location evidence="2">Chromosome</location>
        <location evidence="2">Centromere</location>
        <location evidence="2">Kinetochore</location>
    </subcellularLocation>
    <subcellularLocation>
        <location evidence="1">Nucleus</location>
    </subcellularLocation>
</comment>
<dbReference type="GO" id="GO:0007059">
    <property type="term" value="P:chromosome segregation"/>
    <property type="evidence" value="ECO:0007669"/>
    <property type="project" value="TreeGrafter"/>
</dbReference>
<keyword evidence="3" id="KW-0158">Chromosome</keyword>
<keyword evidence="5" id="KW-0539">Nucleus</keyword>
<comment type="caution">
    <text evidence="9">The sequence shown here is derived from an EMBL/GenBank/DDBJ whole genome shotgun (WGS) entry which is preliminary data.</text>
</comment>
<dbReference type="Proteomes" id="UP000019473">
    <property type="component" value="Unassembled WGS sequence"/>
</dbReference>
<dbReference type="OrthoDB" id="2543597at2759"/>
<dbReference type="RefSeq" id="XP_007757427.1">
    <property type="nucleotide sequence ID" value="XM_007759237.1"/>
</dbReference>
<dbReference type="InterPro" id="IPR052484">
    <property type="entry name" value="CENP-W/WIP1"/>
</dbReference>
<dbReference type="InterPro" id="IPR009072">
    <property type="entry name" value="Histone-fold"/>
</dbReference>
<accession>W9WRU2</accession>
<comment type="similarity">
    <text evidence="7">Belongs to the CENP-W/WIP1 family.</text>
</comment>
<evidence type="ECO:0000256" key="7">
    <source>
        <dbReference type="ARBA" id="ARBA00038432"/>
    </source>
</evidence>
<feature type="compositionally biased region" description="Basic and acidic residues" evidence="8">
    <location>
        <begin position="99"/>
        <end position="119"/>
    </location>
</feature>
<dbReference type="GeneID" id="19179812"/>
<dbReference type="EMBL" id="AMGW01000003">
    <property type="protein sequence ID" value="EXJ61074.1"/>
    <property type="molecule type" value="Genomic_DNA"/>
</dbReference>
<keyword evidence="10" id="KW-1185">Reference proteome</keyword>
<feature type="region of interest" description="Disordered" evidence="8">
    <location>
        <begin position="90"/>
        <end position="119"/>
    </location>
</feature>
<dbReference type="HOGENOM" id="CLU_2061265_0_0_1"/>
<organism evidence="9 10">
    <name type="scientific">Cladophialophora yegresii CBS 114405</name>
    <dbReference type="NCBI Taxonomy" id="1182544"/>
    <lineage>
        <taxon>Eukaryota</taxon>
        <taxon>Fungi</taxon>
        <taxon>Dikarya</taxon>
        <taxon>Ascomycota</taxon>
        <taxon>Pezizomycotina</taxon>
        <taxon>Eurotiomycetes</taxon>
        <taxon>Chaetothyriomycetidae</taxon>
        <taxon>Chaetothyriales</taxon>
        <taxon>Herpotrichiellaceae</taxon>
        <taxon>Cladophialophora</taxon>
    </lineage>
</organism>
<keyword evidence="4" id="KW-0995">Kinetochore</keyword>
<dbReference type="GO" id="GO:0000776">
    <property type="term" value="C:kinetochore"/>
    <property type="evidence" value="ECO:0007669"/>
    <property type="project" value="UniProtKB-KW"/>
</dbReference>
<protein>
    <recommendedName>
        <fullName evidence="11">Transcription factor CBF/NF-Y/archaeal histone domain-containing protein</fullName>
    </recommendedName>
</protein>
<evidence type="ECO:0000256" key="8">
    <source>
        <dbReference type="SAM" id="MobiDB-lite"/>
    </source>
</evidence>
<dbReference type="VEuPathDB" id="FungiDB:A1O7_05227"/>
<dbReference type="AlphaFoldDB" id="W9WRU2"/>
<dbReference type="GO" id="GO:0051382">
    <property type="term" value="P:kinetochore assembly"/>
    <property type="evidence" value="ECO:0007669"/>
    <property type="project" value="TreeGrafter"/>
</dbReference>
<dbReference type="GO" id="GO:0000278">
    <property type="term" value="P:mitotic cell cycle"/>
    <property type="evidence" value="ECO:0007669"/>
    <property type="project" value="TreeGrafter"/>
</dbReference>
<sequence>MRANSKSYPRAKVRKIVKAHSRKHVGKTVDALVFLNFILFVEELLSNASHKARLNGERVTAAKDIRKVTMDDLELKNAWTEVQNEHIRKGKRRGIFSYERPEQSSWDESHPENATVDHT</sequence>
<dbReference type="Gene3D" id="1.10.20.10">
    <property type="entry name" value="Histone, subunit A"/>
    <property type="match status" value="1"/>
</dbReference>
<dbReference type="PANTHER" id="PTHR34832:SF1">
    <property type="entry name" value="CENTROMERE PROTEIN W"/>
    <property type="match status" value="1"/>
</dbReference>
<evidence type="ECO:0000256" key="6">
    <source>
        <dbReference type="ARBA" id="ARBA00023328"/>
    </source>
</evidence>
<dbReference type="PANTHER" id="PTHR34832">
    <property type="entry name" value="CENTROMERE PROTEIN W"/>
    <property type="match status" value="1"/>
</dbReference>
<keyword evidence="6" id="KW-0137">Centromere</keyword>
<name>W9WRU2_9EURO</name>
<evidence type="ECO:0000256" key="4">
    <source>
        <dbReference type="ARBA" id="ARBA00022838"/>
    </source>
</evidence>
<dbReference type="SUPFAM" id="SSF47113">
    <property type="entry name" value="Histone-fold"/>
    <property type="match status" value="1"/>
</dbReference>
<evidence type="ECO:0000256" key="1">
    <source>
        <dbReference type="ARBA" id="ARBA00004123"/>
    </source>
</evidence>